<feature type="transmembrane region" description="Helical" evidence="1">
    <location>
        <begin position="104"/>
        <end position="124"/>
    </location>
</feature>
<feature type="transmembrane region" description="Helical" evidence="1">
    <location>
        <begin position="43"/>
        <end position="62"/>
    </location>
</feature>
<dbReference type="Proteomes" id="UP000828251">
    <property type="component" value="Unassembled WGS sequence"/>
</dbReference>
<reference evidence="2 3" key="1">
    <citation type="journal article" date="2021" name="Plant Biotechnol. J.">
        <title>Multi-omics assisted identification of the key and species-specific regulatory components of drought-tolerant mechanisms in Gossypium stocksii.</title>
        <authorList>
            <person name="Yu D."/>
            <person name="Ke L."/>
            <person name="Zhang D."/>
            <person name="Wu Y."/>
            <person name="Sun Y."/>
            <person name="Mei J."/>
            <person name="Sun J."/>
            <person name="Sun Y."/>
        </authorList>
    </citation>
    <scope>NUCLEOTIDE SEQUENCE [LARGE SCALE GENOMIC DNA]</scope>
    <source>
        <strain evidence="3">cv. E1</strain>
        <tissue evidence="2">Leaf</tissue>
    </source>
</reference>
<gene>
    <name evidence="2" type="ORF">J1N35_038091</name>
</gene>
<dbReference type="AlphaFoldDB" id="A0A9D3UL83"/>
<proteinExistence type="predicted"/>
<keyword evidence="1" id="KW-0812">Transmembrane</keyword>
<sequence length="168" mass="19577">MDTYVPVFDTCNINASESKHRKKQLKIYSTFGWMESLFHSWPIPRATVIFLYYTVWFTVCFIRQFCNYVHIPSDAVIDFFQHFSPNQQRVRPSSSSPGKTDFELVTFPALVPVMSIATGLLLLLVKHANLIINKVTSSLLLQRMLPRVKSSIFLFLYFFKIQSEKRLV</sequence>
<keyword evidence="3" id="KW-1185">Reference proteome</keyword>
<dbReference type="OrthoDB" id="79687at2759"/>
<evidence type="ECO:0000313" key="2">
    <source>
        <dbReference type="EMBL" id="KAH1047307.1"/>
    </source>
</evidence>
<dbReference type="EMBL" id="JAIQCV010000011">
    <property type="protein sequence ID" value="KAH1047307.1"/>
    <property type="molecule type" value="Genomic_DNA"/>
</dbReference>
<evidence type="ECO:0000313" key="3">
    <source>
        <dbReference type="Proteomes" id="UP000828251"/>
    </source>
</evidence>
<keyword evidence="1" id="KW-1133">Transmembrane helix</keyword>
<keyword evidence="1" id="KW-0472">Membrane</keyword>
<name>A0A9D3UL83_9ROSI</name>
<comment type="caution">
    <text evidence="2">The sequence shown here is derived from an EMBL/GenBank/DDBJ whole genome shotgun (WGS) entry which is preliminary data.</text>
</comment>
<accession>A0A9D3UL83</accession>
<evidence type="ECO:0000256" key="1">
    <source>
        <dbReference type="SAM" id="Phobius"/>
    </source>
</evidence>
<protein>
    <submittedName>
        <fullName evidence="2">Uncharacterized protein</fullName>
    </submittedName>
</protein>
<organism evidence="2 3">
    <name type="scientific">Gossypium stocksii</name>
    <dbReference type="NCBI Taxonomy" id="47602"/>
    <lineage>
        <taxon>Eukaryota</taxon>
        <taxon>Viridiplantae</taxon>
        <taxon>Streptophyta</taxon>
        <taxon>Embryophyta</taxon>
        <taxon>Tracheophyta</taxon>
        <taxon>Spermatophyta</taxon>
        <taxon>Magnoliopsida</taxon>
        <taxon>eudicotyledons</taxon>
        <taxon>Gunneridae</taxon>
        <taxon>Pentapetalae</taxon>
        <taxon>rosids</taxon>
        <taxon>malvids</taxon>
        <taxon>Malvales</taxon>
        <taxon>Malvaceae</taxon>
        <taxon>Malvoideae</taxon>
        <taxon>Gossypium</taxon>
    </lineage>
</organism>